<dbReference type="EC" id="2.7.1.180" evidence="2"/>
<evidence type="ECO:0000313" key="12">
    <source>
        <dbReference type="Proteomes" id="UP000192660"/>
    </source>
</evidence>
<organism evidence="11 12">
    <name type="scientific">Sulfobacillus thermosulfidooxidans (strain DSM 9293 / VKM B-1269 / AT-1)</name>
    <dbReference type="NCBI Taxonomy" id="929705"/>
    <lineage>
        <taxon>Bacteria</taxon>
        <taxon>Bacillati</taxon>
        <taxon>Bacillota</taxon>
        <taxon>Clostridia</taxon>
        <taxon>Eubacteriales</taxon>
        <taxon>Clostridiales Family XVII. Incertae Sedis</taxon>
        <taxon>Sulfobacillus</taxon>
    </lineage>
</organism>
<evidence type="ECO:0000256" key="6">
    <source>
        <dbReference type="ARBA" id="ARBA00022723"/>
    </source>
</evidence>
<dbReference type="InterPro" id="IPR024932">
    <property type="entry name" value="ApbE"/>
</dbReference>
<evidence type="ECO:0000256" key="10">
    <source>
        <dbReference type="ARBA" id="ARBA00048540"/>
    </source>
</evidence>
<keyword evidence="12" id="KW-1185">Reference proteome</keyword>
<evidence type="ECO:0000256" key="8">
    <source>
        <dbReference type="ARBA" id="ARBA00022842"/>
    </source>
</evidence>
<name>A0A1W1WCV1_SULTA</name>
<keyword evidence="8" id="KW-0460">Magnesium</keyword>
<keyword evidence="5" id="KW-0808">Transferase</keyword>
<dbReference type="SUPFAM" id="SSF143631">
    <property type="entry name" value="ApbE-like"/>
    <property type="match status" value="1"/>
</dbReference>
<evidence type="ECO:0000256" key="3">
    <source>
        <dbReference type="ARBA" id="ARBA00016337"/>
    </source>
</evidence>
<evidence type="ECO:0000256" key="9">
    <source>
        <dbReference type="ARBA" id="ARBA00031306"/>
    </source>
</evidence>
<dbReference type="AlphaFoldDB" id="A0A1W1WCV1"/>
<dbReference type="Pfam" id="PF02424">
    <property type="entry name" value="ApbE"/>
    <property type="match status" value="1"/>
</dbReference>
<dbReference type="STRING" id="28034.BFX07_13970"/>
<accession>A0A1W1WCV1</accession>
<sequence>MASPVQWLIDADTFEGIERLEKDLRALFETVERRLSRFQEDSEAVWLNRNLGQWMSVSDVLYAALALSHRAWRLTGGLFDPRIITDLERLGYVGVEIPQGAYAKAQWLERRPRSRQVRLNAPVDFGGIGKSLAVYWGARLITRYFMAIHQPVPPMLLNAGGDMQMLGASVPEPMGWQVGVEHPVVPNQIGMVLTFPVSMAVCTSSIRIHQWSHHGKRVHHLINPLTHEPGGEGILSVTVAHHRPTWAEVWSKALFLQGATGIADFAHKRRLYAWWFTDDGKVGVTHDAWRYLTWLHPAFMI</sequence>
<gene>
    <name evidence="11" type="ORF">SAMN00768000_1400</name>
</gene>
<dbReference type="Proteomes" id="UP000192660">
    <property type="component" value="Unassembled WGS sequence"/>
</dbReference>
<dbReference type="GO" id="GO:0016740">
    <property type="term" value="F:transferase activity"/>
    <property type="evidence" value="ECO:0007669"/>
    <property type="project" value="UniProtKB-KW"/>
</dbReference>
<evidence type="ECO:0000256" key="4">
    <source>
        <dbReference type="ARBA" id="ARBA00022630"/>
    </source>
</evidence>
<protein>
    <recommendedName>
        <fullName evidence="3">FAD:protein FMN transferase</fullName>
        <ecNumber evidence="2">2.7.1.180</ecNumber>
    </recommendedName>
    <alternativeName>
        <fullName evidence="9">Flavin transferase</fullName>
    </alternativeName>
</protein>
<reference evidence="12" key="1">
    <citation type="submission" date="2017-04" db="EMBL/GenBank/DDBJ databases">
        <authorList>
            <person name="Varghese N."/>
            <person name="Submissions S."/>
        </authorList>
    </citation>
    <scope>NUCLEOTIDE SEQUENCE [LARGE SCALE GENOMIC DNA]</scope>
    <source>
        <strain evidence="12">DSM 9293</strain>
    </source>
</reference>
<keyword evidence="6" id="KW-0479">Metal-binding</keyword>
<evidence type="ECO:0000256" key="5">
    <source>
        <dbReference type="ARBA" id="ARBA00022679"/>
    </source>
</evidence>
<dbReference type="OrthoDB" id="9778595at2"/>
<dbReference type="Gene3D" id="3.10.520.10">
    <property type="entry name" value="ApbE-like domains"/>
    <property type="match status" value="1"/>
</dbReference>
<evidence type="ECO:0000256" key="2">
    <source>
        <dbReference type="ARBA" id="ARBA00011955"/>
    </source>
</evidence>
<evidence type="ECO:0000256" key="7">
    <source>
        <dbReference type="ARBA" id="ARBA00022827"/>
    </source>
</evidence>
<dbReference type="PANTHER" id="PTHR30040:SF2">
    <property type="entry name" value="FAD:PROTEIN FMN TRANSFERASE"/>
    <property type="match status" value="1"/>
</dbReference>
<dbReference type="PANTHER" id="PTHR30040">
    <property type="entry name" value="THIAMINE BIOSYNTHESIS LIPOPROTEIN APBE"/>
    <property type="match status" value="1"/>
</dbReference>
<keyword evidence="7" id="KW-0274">FAD</keyword>
<comment type="catalytic activity">
    <reaction evidence="10">
        <text>L-threonyl-[protein] + FAD = FMN-L-threonyl-[protein] + AMP + H(+)</text>
        <dbReference type="Rhea" id="RHEA:36847"/>
        <dbReference type="Rhea" id="RHEA-COMP:11060"/>
        <dbReference type="Rhea" id="RHEA-COMP:11061"/>
        <dbReference type="ChEBI" id="CHEBI:15378"/>
        <dbReference type="ChEBI" id="CHEBI:30013"/>
        <dbReference type="ChEBI" id="CHEBI:57692"/>
        <dbReference type="ChEBI" id="CHEBI:74257"/>
        <dbReference type="ChEBI" id="CHEBI:456215"/>
        <dbReference type="EC" id="2.7.1.180"/>
    </reaction>
</comment>
<evidence type="ECO:0000313" key="11">
    <source>
        <dbReference type="EMBL" id="SMC03999.1"/>
    </source>
</evidence>
<dbReference type="EMBL" id="FWWY01000001">
    <property type="protein sequence ID" value="SMC03999.1"/>
    <property type="molecule type" value="Genomic_DNA"/>
</dbReference>
<keyword evidence="11" id="KW-0449">Lipoprotein</keyword>
<dbReference type="RefSeq" id="WP_084661143.1">
    <property type="nucleotide sequence ID" value="NZ_FWWY01000001.1"/>
</dbReference>
<keyword evidence="4" id="KW-0285">Flavoprotein</keyword>
<evidence type="ECO:0000256" key="1">
    <source>
        <dbReference type="ARBA" id="ARBA00001946"/>
    </source>
</evidence>
<proteinExistence type="predicted"/>
<dbReference type="GO" id="GO:0046872">
    <property type="term" value="F:metal ion binding"/>
    <property type="evidence" value="ECO:0007669"/>
    <property type="project" value="UniProtKB-KW"/>
</dbReference>
<comment type="cofactor">
    <cofactor evidence="1">
        <name>Mg(2+)</name>
        <dbReference type="ChEBI" id="CHEBI:18420"/>
    </cofactor>
</comment>
<dbReference type="InterPro" id="IPR003374">
    <property type="entry name" value="ApbE-like_sf"/>
</dbReference>